<accession>A0A5J4WW22</accession>
<evidence type="ECO:0000256" key="1">
    <source>
        <dbReference type="SAM" id="MobiDB-lite"/>
    </source>
</evidence>
<feature type="region of interest" description="Disordered" evidence="1">
    <location>
        <begin position="136"/>
        <end position="157"/>
    </location>
</feature>
<name>A0A5J4WW22_9EUKA</name>
<protein>
    <submittedName>
        <fullName evidence="2">Uncharacterized protein</fullName>
    </submittedName>
</protein>
<dbReference type="Proteomes" id="UP000324800">
    <property type="component" value="Unassembled WGS sequence"/>
</dbReference>
<organism evidence="2 3">
    <name type="scientific">Streblomastix strix</name>
    <dbReference type="NCBI Taxonomy" id="222440"/>
    <lineage>
        <taxon>Eukaryota</taxon>
        <taxon>Metamonada</taxon>
        <taxon>Preaxostyla</taxon>
        <taxon>Oxymonadida</taxon>
        <taxon>Streblomastigidae</taxon>
        <taxon>Streblomastix</taxon>
    </lineage>
</organism>
<comment type="caution">
    <text evidence="2">The sequence shown here is derived from an EMBL/GenBank/DDBJ whole genome shotgun (WGS) entry which is preliminary data.</text>
</comment>
<dbReference type="AlphaFoldDB" id="A0A5J4WW22"/>
<sequence>MLQPELHSKRRNRSQNIKSPDLVHHRVGPIIRNIVGGSSMNIESMDMKTLSQARARLPEVTNTEERTQGNTKIKIQMEQHKTLPSSTNINLRQCFSKNEIRQSTGDIYSTDLAGTIVVHQTKEFIHQIPIPWIVRQSSGDGTENERQGSKTSTRQCGCLPSGPVADVGRDLLMRFMKMRGFSEDGVSLLFKDQRFNTIKRNFYSTAQLQDWLNRQRITIEEMMKKDAKVILTEVIAFLTRQNNSVASAESYKDYLIAMLSLIQKENLTTSTTSKLINKAFANATIPHRRYQNIWNIQILFNHWRQLKQNKYLYNYDLQVKIASLLMSVCFFKPNEIAEIRLKFSNVSKTENQASLRLAPKQANAIETYEVYETDNEKLCPKLAIYEWIDRLKKQFPKDTDFFIEAQRELKIIGASSYSIRHSELTELAKLELMTQQNNQRIFKARIIMKGQVTYLNKEVRQGEKGVTNNYPRLLERQSCDFLDTNLLISPQAQPKFVSLPDVKQQ</sequence>
<gene>
    <name evidence="2" type="ORF">EZS28_005917</name>
</gene>
<reference evidence="2 3" key="1">
    <citation type="submission" date="2019-03" db="EMBL/GenBank/DDBJ databases">
        <title>Single cell metagenomics reveals metabolic interactions within the superorganism composed of flagellate Streblomastix strix and complex community of Bacteroidetes bacteria on its surface.</title>
        <authorList>
            <person name="Treitli S.C."/>
            <person name="Kolisko M."/>
            <person name="Husnik F."/>
            <person name="Keeling P."/>
            <person name="Hampl V."/>
        </authorList>
    </citation>
    <scope>NUCLEOTIDE SEQUENCE [LARGE SCALE GENOMIC DNA]</scope>
    <source>
        <strain evidence="2">ST1C</strain>
    </source>
</reference>
<dbReference type="EMBL" id="SNRW01000931">
    <property type="protein sequence ID" value="KAA6398555.1"/>
    <property type="molecule type" value="Genomic_DNA"/>
</dbReference>
<evidence type="ECO:0000313" key="2">
    <source>
        <dbReference type="EMBL" id="KAA6398555.1"/>
    </source>
</evidence>
<feature type="region of interest" description="Disordered" evidence="1">
    <location>
        <begin position="1"/>
        <end position="22"/>
    </location>
</feature>
<evidence type="ECO:0000313" key="3">
    <source>
        <dbReference type="Proteomes" id="UP000324800"/>
    </source>
</evidence>
<proteinExistence type="predicted"/>